<evidence type="ECO:0000259" key="1">
    <source>
        <dbReference type="PROSITE" id="PS51186"/>
    </source>
</evidence>
<organism evidence="2 3">
    <name type="scientific">Lacticaseibacillus hegangensis</name>
    <dbReference type="NCBI Taxonomy" id="2486010"/>
    <lineage>
        <taxon>Bacteria</taxon>
        <taxon>Bacillati</taxon>
        <taxon>Bacillota</taxon>
        <taxon>Bacilli</taxon>
        <taxon>Lactobacillales</taxon>
        <taxon>Lactobacillaceae</taxon>
        <taxon>Lacticaseibacillus</taxon>
    </lineage>
</organism>
<sequence>MITYHWQVSPGKVDFKPLYEQNGWTRYLDDWAKTERAIRQAASLAALEGEQVLGLARGVSDGETVLYLQDLLVLPERQHQGIGTALVKQMLGRFPNVGQVVLIAEPTAQAQSFYQQFGFKSVGAQYGNAMVLDRR</sequence>
<dbReference type="EMBL" id="JBHTOK010000053">
    <property type="protein sequence ID" value="MFD1440956.1"/>
    <property type="molecule type" value="Genomic_DNA"/>
</dbReference>
<dbReference type="InterPro" id="IPR000182">
    <property type="entry name" value="GNAT_dom"/>
</dbReference>
<dbReference type="InterPro" id="IPR016181">
    <property type="entry name" value="Acyl_CoA_acyltransferase"/>
</dbReference>
<proteinExistence type="predicted"/>
<dbReference type="PANTHER" id="PTHR43233">
    <property type="entry name" value="FAMILY N-ACETYLTRANSFERASE, PUTATIVE (AFU_ORTHOLOGUE AFUA_6G03350)-RELATED"/>
    <property type="match status" value="1"/>
</dbReference>
<accession>A0ABW4CW59</accession>
<evidence type="ECO:0000313" key="3">
    <source>
        <dbReference type="Proteomes" id="UP001597212"/>
    </source>
</evidence>
<reference evidence="3" key="1">
    <citation type="journal article" date="2019" name="Int. J. Syst. Evol. Microbiol.">
        <title>The Global Catalogue of Microorganisms (GCM) 10K type strain sequencing project: providing services to taxonomists for standard genome sequencing and annotation.</title>
        <authorList>
            <consortium name="The Broad Institute Genomics Platform"/>
            <consortium name="The Broad Institute Genome Sequencing Center for Infectious Disease"/>
            <person name="Wu L."/>
            <person name="Ma J."/>
        </authorList>
    </citation>
    <scope>NUCLEOTIDE SEQUENCE [LARGE SCALE GENOMIC DNA]</scope>
    <source>
        <strain evidence="3">CCM 8912</strain>
    </source>
</reference>
<dbReference type="EC" id="2.3.-.-" evidence="2"/>
<dbReference type="Gene3D" id="3.40.630.30">
    <property type="match status" value="1"/>
</dbReference>
<keyword evidence="2" id="KW-0012">Acyltransferase</keyword>
<dbReference type="PROSITE" id="PS51186">
    <property type="entry name" value="GNAT"/>
    <property type="match status" value="1"/>
</dbReference>
<comment type="caution">
    <text evidence="2">The sequence shown here is derived from an EMBL/GenBank/DDBJ whole genome shotgun (WGS) entry which is preliminary data.</text>
</comment>
<dbReference type="Proteomes" id="UP001597212">
    <property type="component" value="Unassembled WGS sequence"/>
</dbReference>
<dbReference type="Pfam" id="PF00583">
    <property type="entry name" value="Acetyltransf_1"/>
    <property type="match status" value="1"/>
</dbReference>
<dbReference type="GO" id="GO:0016746">
    <property type="term" value="F:acyltransferase activity"/>
    <property type="evidence" value="ECO:0007669"/>
    <property type="project" value="UniProtKB-KW"/>
</dbReference>
<dbReference type="PANTHER" id="PTHR43233:SF1">
    <property type="entry name" value="FAMILY N-ACETYLTRANSFERASE, PUTATIVE (AFU_ORTHOLOGUE AFUA_6G03350)-RELATED"/>
    <property type="match status" value="1"/>
</dbReference>
<dbReference type="CDD" id="cd04301">
    <property type="entry name" value="NAT_SF"/>
    <property type="match status" value="1"/>
</dbReference>
<evidence type="ECO:0000313" key="2">
    <source>
        <dbReference type="EMBL" id="MFD1440956.1"/>
    </source>
</evidence>
<dbReference type="RefSeq" id="WP_125758056.1">
    <property type="nucleotide sequence ID" value="NZ_JBHTOK010000053.1"/>
</dbReference>
<feature type="domain" description="N-acetyltransferase" evidence="1">
    <location>
        <begin position="1"/>
        <end position="135"/>
    </location>
</feature>
<protein>
    <submittedName>
        <fullName evidence="2">GNAT family N-acetyltransferase</fullName>
        <ecNumber evidence="2">2.3.-.-</ecNumber>
    </submittedName>
</protein>
<dbReference type="InterPro" id="IPR053144">
    <property type="entry name" value="Acetyltransferase_Butenolide"/>
</dbReference>
<name>A0ABW4CW59_9LACO</name>
<dbReference type="SUPFAM" id="SSF55729">
    <property type="entry name" value="Acyl-CoA N-acyltransferases (Nat)"/>
    <property type="match status" value="1"/>
</dbReference>
<keyword evidence="2" id="KW-0808">Transferase</keyword>
<gene>
    <name evidence="2" type="ORF">ACFQ5K_06190</name>
</gene>
<keyword evidence="3" id="KW-1185">Reference proteome</keyword>